<proteinExistence type="predicted"/>
<feature type="region of interest" description="Disordered" evidence="1">
    <location>
        <begin position="80"/>
        <end position="138"/>
    </location>
</feature>
<evidence type="ECO:0000313" key="3">
    <source>
        <dbReference type="Proteomes" id="UP000677054"/>
    </source>
</evidence>
<dbReference type="Proteomes" id="UP000677054">
    <property type="component" value="Unassembled WGS sequence"/>
</dbReference>
<name>A0A7R8X3Q9_9CRUS</name>
<dbReference type="AlphaFoldDB" id="A0A7R8X3Q9"/>
<accession>A0A7R8X3Q9</accession>
<reference evidence="2" key="1">
    <citation type="submission" date="2020-11" db="EMBL/GenBank/DDBJ databases">
        <authorList>
            <person name="Tran Van P."/>
        </authorList>
    </citation>
    <scope>NUCLEOTIDE SEQUENCE</scope>
</reference>
<organism evidence="2">
    <name type="scientific">Darwinula stevensoni</name>
    <dbReference type="NCBI Taxonomy" id="69355"/>
    <lineage>
        <taxon>Eukaryota</taxon>
        <taxon>Metazoa</taxon>
        <taxon>Ecdysozoa</taxon>
        <taxon>Arthropoda</taxon>
        <taxon>Crustacea</taxon>
        <taxon>Oligostraca</taxon>
        <taxon>Ostracoda</taxon>
        <taxon>Podocopa</taxon>
        <taxon>Podocopida</taxon>
        <taxon>Darwinulocopina</taxon>
        <taxon>Darwinuloidea</taxon>
        <taxon>Darwinulidae</taxon>
        <taxon>Darwinula</taxon>
    </lineage>
</organism>
<gene>
    <name evidence="2" type="ORF">DSTB1V02_LOCUS3165</name>
</gene>
<sequence length="223" mass="24712">MERSKRILAEMNDATQLRVRNEKIREFVHSSVRACLGERNERLFVDVQRLIRFMPEFIWRLGWCSRQDLKRITDTASAEFHPNSIDFPPNSIDFPPSRSHGHPSEGKRKRMRDPESSPSGTDTDTDAPSKRCSRGTVRNAFTNGSLGCTELRAWSLGSLSDPHPVLSSTSAGQKEAEGRTEAWDVQGPSEAWDVQGSSEDPGLSPPASAASDESPAPTANDYV</sequence>
<evidence type="ECO:0000256" key="1">
    <source>
        <dbReference type="SAM" id="MobiDB-lite"/>
    </source>
</evidence>
<protein>
    <submittedName>
        <fullName evidence="2">Uncharacterized protein</fullName>
    </submittedName>
</protein>
<feature type="region of interest" description="Disordered" evidence="1">
    <location>
        <begin position="164"/>
        <end position="223"/>
    </location>
</feature>
<evidence type="ECO:0000313" key="2">
    <source>
        <dbReference type="EMBL" id="CAD7243235.1"/>
    </source>
</evidence>
<keyword evidence="3" id="KW-1185">Reference proteome</keyword>
<dbReference type="EMBL" id="LR899909">
    <property type="protein sequence ID" value="CAD7243235.1"/>
    <property type="molecule type" value="Genomic_DNA"/>
</dbReference>
<feature type="compositionally biased region" description="Low complexity" evidence="1">
    <location>
        <begin position="205"/>
        <end position="217"/>
    </location>
</feature>
<dbReference type="EMBL" id="CAJPEV010000392">
    <property type="protein sequence ID" value="CAG0884791.1"/>
    <property type="molecule type" value="Genomic_DNA"/>
</dbReference>